<dbReference type="AlphaFoldDB" id="A0A849KZH3"/>
<keyword evidence="1" id="KW-0472">Membrane</keyword>
<reference evidence="2 3" key="1">
    <citation type="submission" date="2020-05" db="EMBL/GenBank/DDBJ databases">
        <title>Gimesia benthica sp. nov., a novel planctomycete isolated from a deep-sea water sample of the Northwest Indian Ocean.</title>
        <authorList>
            <person name="Wang J."/>
            <person name="Ruan C."/>
            <person name="Song L."/>
            <person name="Zhu Y."/>
            <person name="Li A."/>
            <person name="Zheng X."/>
            <person name="Wang L."/>
            <person name="Lu Z."/>
            <person name="Huang Y."/>
            <person name="Du W."/>
            <person name="Zhou Y."/>
            <person name="Huang L."/>
            <person name="Dai X."/>
        </authorList>
    </citation>
    <scope>NUCLEOTIDE SEQUENCE [LARGE SCALE GENOMIC DNA]</scope>
    <source>
        <strain evidence="2 3">YYQ-30</strain>
    </source>
</reference>
<comment type="caution">
    <text evidence="2">The sequence shown here is derived from an EMBL/GenBank/DDBJ whole genome shotgun (WGS) entry which is preliminary data.</text>
</comment>
<evidence type="ECO:0008006" key="4">
    <source>
        <dbReference type="Google" id="ProtNLM"/>
    </source>
</evidence>
<evidence type="ECO:0000256" key="1">
    <source>
        <dbReference type="SAM" id="Phobius"/>
    </source>
</evidence>
<feature type="transmembrane region" description="Helical" evidence="1">
    <location>
        <begin position="20"/>
        <end position="38"/>
    </location>
</feature>
<name>A0A849KZH3_9RHOB</name>
<keyword evidence="1" id="KW-0812">Transmembrane</keyword>
<evidence type="ECO:0000313" key="2">
    <source>
        <dbReference type="EMBL" id="NNU79612.1"/>
    </source>
</evidence>
<gene>
    <name evidence="2" type="ORF">HMH01_04080</name>
</gene>
<protein>
    <recommendedName>
        <fullName evidence="4">Pilus assembly protein</fullName>
    </recommendedName>
</protein>
<dbReference type="EMBL" id="JABFBC010000001">
    <property type="protein sequence ID" value="NNU79612.1"/>
    <property type="molecule type" value="Genomic_DNA"/>
</dbReference>
<accession>A0A849KZH3</accession>
<proteinExistence type="predicted"/>
<organism evidence="2 3">
    <name type="scientific">Halovulum dunhuangense</name>
    <dbReference type="NCBI Taxonomy" id="1505036"/>
    <lineage>
        <taxon>Bacteria</taxon>
        <taxon>Pseudomonadati</taxon>
        <taxon>Pseudomonadota</taxon>
        <taxon>Alphaproteobacteria</taxon>
        <taxon>Rhodobacterales</taxon>
        <taxon>Paracoccaceae</taxon>
        <taxon>Halovulum</taxon>
    </lineage>
</organism>
<dbReference type="RefSeq" id="WP_171322746.1">
    <property type="nucleotide sequence ID" value="NZ_JABFBC010000001.1"/>
</dbReference>
<evidence type="ECO:0000313" key="3">
    <source>
        <dbReference type="Proteomes" id="UP000572377"/>
    </source>
</evidence>
<keyword evidence="1" id="KW-1133">Transmembrane helix</keyword>
<sequence>MKALRRFVFDQDGATTVDWVVLTASIVAINIILIINVLEDGMSTNASWISDRAAQAVADAGR</sequence>
<dbReference type="Proteomes" id="UP000572377">
    <property type="component" value="Unassembled WGS sequence"/>
</dbReference>
<keyword evidence="3" id="KW-1185">Reference proteome</keyword>